<dbReference type="Proteomes" id="UP000492821">
    <property type="component" value="Unassembled WGS sequence"/>
</dbReference>
<reference evidence="3" key="1">
    <citation type="journal article" date="2013" name="Genetics">
        <title>The draft genome and transcriptome of Panagrellus redivivus are shaped by the harsh demands of a free-living lifestyle.</title>
        <authorList>
            <person name="Srinivasan J."/>
            <person name="Dillman A.R."/>
            <person name="Macchietto M.G."/>
            <person name="Heikkinen L."/>
            <person name="Lakso M."/>
            <person name="Fracchia K.M."/>
            <person name="Antoshechkin I."/>
            <person name="Mortazavi A."/>
            <person name="Wong G."/>
            <person name="Sternberg P.W."/>
        </authorList>
    </citation>
    <scope>NUCLEOTIDE SEQUENCE [LARGE SCALE GENOMIC DNA]</scope>
    <source>
        <strain evidence="3">MT8872</strain>
    </source>
</reference>
<keyword evidence="1" id="KW-0732">Signal</keyword>
<reference evidence="4" key="2">
    <citation type="submission" date="2020-10" db="UniProtKB">
        <authorList>
            <consortium name="WormBaseParasite"/>
        </authorList>
    </citation>
    <scope>IDENTIFICATION</scope>
</reference>
<evidence type="ECO:0000313" key="4">
    <source>
        <dbReference type="WBParaSite" id="Pan_g12572.t1"/>
    </source>
</evidence>
<dbReference type="InterPro" id="IPR002035">
    <property type="entry name" value="VWF_A"/>
</dbReference>
<dbReference type="PANTHER" id="PTHR31024">
    <property type="entry name" value="C-TYPE LECTIN"/>
    <property type="match status" value="1"/>
</dbReference>
<accession>A0A7E4ZR61</accession>
<protein>
    <submittedName>
        <fullName evidence="4">VWFA domain-containing protein</fullName>
    </submittedName>
</protein>
<dbReference type="InterPro" id="IPR036465">
    <property type="entry name" value="vWFA_dom_sf"/>
</dbReference>
<dbReference type="PANTHER" id="PTHR31024:SF3">
    <property type="entry name" value="C-TYPE LECTIN-RELATED"/>
    <property type="match status" value="1"/>
</dbReference>
<dbReference type="SUPFAM" id="SSF53300">
    <property type="entry name" value="vWA-like"/>
    <property type="match status" value="1"/>
</dbReference>
<sequence length="373" mass="41298">MMQYWSLLFFLACFSIVSYGSSALFSVVNNELSDGVECGTSSKTARLDIIFVVESSSTTQSQWNAIEGNIMAYIVQLSLSNTLNLSNTSRIAVITYSKTAASLIYAFTDTQSLRNIQFALRNSKPSADAVIGSNLNRALREAKRHLDNNKSFRLPVILIYAATYDTSLGDPIEAAEMLKTEGYSIITITYDAANGVNDDRIGNLASPGMNLGSRNGLSTFEQVIIRANCRCPTGWTQLIANETLYAECFQLSTISSQSRVQTCPDSSIQATLYTPGRYQFVTDLLTQQGSVLGDEYSVGLHRMNDLWYWVGYDDPVPYNDFPEFTYPPTTDAAYGYLVSGIQWEFVADTGAKPNRPVLCQTRACSVNYFCNFN</sequence>
<dbReference type="AlphaFoldDB" id="A0A7E4ZR61"/>
<dbReference type="WBParaSite" id="Pan_g12572.t1">
    <property type="protein sequence ID" value="Pan_g12572.t1"/>
    <property type="gene ID" value="Pan_g12572"/>
</dbReference>
<evidence type="ECO:0000259" key="2">
    <source>
        <dbReference type="PROSITE" id="PS50234"/>
    </source>
</evidence>
<keyword evidence="3" id="KW-1185">Reference proteome</keyword>
<dbReference type="PROSITE" id="PS50234">
    <property type="entry name" value="VWFA"/>
    <property type="match status" value="1"/>
</dbReference>
<feature type="chain" id="PRO_5028898043" evidence="1">
    <location>
        <begin position="24"/>
        <end position="373"/>
    </location>
</feature>
<evidence type="ECO:0000313" key="3">
    <source>
        <dbReference type="Proteomes" id="UP000492821"/>
    </source>
</evidence>
<dbReference type="SMART" id="SM00327">
    <property type="entry name" value="VWA"/>
    <property type="match status" value="1"/>
</dbReference>
<feature type="signal peptide" evidence="1">
    <location>
        <begin position="1"/>
        <end position="23"/>
    </location>
</feature>
<organism evidence="3 4">
    <name type="scientific">Panagrellus redivivus</name>
    <name type="common">Microworm</name>
    <dbReference type="NCBI Taxonomy" id="6233"/>
    <lineage>
        <taxon>Eukaryota</taxon>
        <taxon>Metazoa</taxon>
        <taxon>Ecdysozoa</taxon>
        <taxon>Nematoda</taxon>
        <taxon>Chromadorea</taxon>
        <taxon>Rhabditida</taxon>
        <taxon>Tylenchina</taxon>
        <taxon>Panagrolaimomorpha</taxon>
        <taxon>Panagrolaimoidea</taxon>
        <taxon>Panagrolaimidae</taxon>
        <taxon>Panagrellus</taxon>
    </lineage>
</organism>
<name>A0A7E4ZR61_PANRE</name>
<evidence type="ECO:0000256" key="1">
    <source>
        <dbReference type="SAM" id="SignalP"/>
    </source>
</evidence>
<dbReference type="Pfam" id="PF00092">
    <property type="entry name" value="VWA"/>
    <property type="match status" value="1"/>
</dbReference>
<feature type="domain" description="VWFA" evidence="2">
    <location>
        <begin position="48"/>
        <end position="206"/>
    </location>
</feature>
<proteinExistence type="predicted"/>
<dbReference type="Gene3D" id="3.40.50.410">
    <property type="entry name" value="von Willebrand factor, type A domain"/>
    <property type="match status" value="1"/>
</dbReference>